<accession>A0ABQ1S481</accession>
<evidence type="ECO:0000259" key="11">
    <source>
        <dbReference type="Pfam" id="PF07715"/>
    </source>
</evidence>
<evidence type="ECO:0000256" key="6">
    <source>
        <dbReference type="ARBA" id="ARBA00023136"/>
    </source>
</evidence>
<dbReference type="RefSeq" id="WP_188643861.1">
    <property type="nucleotide sequence ID" value="NZ_BMKL01000001.1"/>
</dbReference>
<dbReference type="InterPro" id="IPR039426">
    <property type="entry name" value="TonB-dep_rcpt-like"/>
</dbReference>
<evidence type="ECO:0000256" key="5">
    <source>
        <dbReference type="ARBA" id="ARBA00023077"/>
    </source>
</evidence>
<evidence type="ECO:0000259" key="10">
    <source>
        <dbReference type="Pfam" id="PF00593"/>
    </source>
</evidence>
<keyword evidence="3 8" id="KW-1134">Transmembrane beta strand</keyword>
<comment type="similarity">
    <text evidence="8 9">Belongs to the TonB-dependent receptor family.</text>
</comment>
<evidence type="ECO:0000256" key="3">
    <source>
        <dbReference type="ARBA" id="ARBA00022452"/>
    </source>
</evidence>
<sequence>MLLDITTRLALNFEKRVSAAASGNKPVVKGETMMKSSLRHTCACFALAAGTFGSSAAFAQTDPGPDAAAESQPEIVVTGTLIRGSTEDQPAPVDVITSDELAKQGSPSVIDLLKNLPTSNGIIGDANQFDARAQGNEGVASVNLRGLGPQRTLVLLNGKRIVQSGGSGIPIVDVNLIPGAAIGRIEVLKDGAAATYGSDAIGGVVNFITKTNQDGFLASGDYRYIKGSKGDYGGALSFGKDVEGLRLFLSAGYQHRSELQTIDRDFTIQPYPNNPQGGWTGGGNPGNFDFNATVGGLNFVRDLGCEDLGGFRSVTGSTTDRCFNQYGLFGNLIEPEDRFQIFADLEFDIGSSSTLRFNALWGHSETQITTSPSYLPTLPPSGYSANTLTTIPASGVLTPAQAAGPGVFVIPAYAPALRDYCAVYGAAAGCLTTAGGTPLAPALAFPVLFRPTLLGGNPLYFDDNERGSATSPRVSDEYLVSAEFRTPISDSLDFTASATYSEYERMFEGTDTFGDLLQNALAGFGGPNCPYASAASRAGLTGAQLAALAGTNGCTFFNPFSTAVAVNPVTGDVNPNYAGSRPTGGLSTAPGAGLINDLATFDTFFQEPRTVAITRQLVADAIVSGQTGITLPGGNVGFAVGAQYRKNWYSRDYNIVSNLNYNPCPGSPLDPNAVCVQQTGALGFLGTNSPGRTSGDVIAAFAELQLPITDAIQAQLAARFEDYGGAVGSTFDPQARVKWQVTDFLALRGGVGTTFRGPPAQQLAGNLTSLQVIGTSFRAIDINGNPNLAPESATTYNAGAIIETDRFNASIDWFRYDLDGPIEGEPVQGIVNALFGATGAANCADPAYAALAARFTFTAAGCGIGNVQRLRTQIVNGGKIRTSGIDFQANYRMPVGADAAISAGFAGTYVIEYKTSDVVVEGILVQPGFDAVGQLNYQTTAYPLPEWKGNAYLQGEMGNHSLRLQVNYIDGYIDQRGDAIFGPNTGALAGQAVTAGKKIDSFTTVDLTYRVVLPTDTTIALSLQNILDEDPPFARLDQNYDPFTASPLGFNAKIAVSQAF</sequence>
<protein>
    <submittedName>
        <fullName evidence="12">TonB-dependent receptor</fullName>
    </submittedName>
</protein>
<dbReference type="InterPro" id="IPR037066">
    <property type="entry name" value="Plug_dom_sf"/>
</dbReference>
<dbReference type="InterPro" id="IPR000531">
    <property type="entry name" value="Beta-barrel_TonB"/>
</dbReference>
<keyword evidence="4 8" id="KW-0812">Transmembrane</keyword>
<evidence type="ECO:0000256" key="7">
    <source>
        <dbReference type="ARBA" id="ARBA00023237"/>
    </source>
</evidence>
<name>A0ABQ1S481_9SPHN</name>
<keyword evidence="2 8" id="KW-0813">Transport</keyword>
<keyword evidence="7 8" id="KW-0998">Cell outer membrane</keyword>
<dbReference type="Gene3D" id="2.170.130.10">
    <property type="entry name" value="TonB-dependent receptor, plug domain"/>
    <property type="match status" value="1"/>
</dbReference>
<dbReference type="EMBL" id="BMKL01000001">
    <property type="protein sequence ID" value="GGD89926.1"/>
    <property type="molecule type" value="Genomic_DNA"/>
</dbReference>
<evidence type="ECO:0000256" key="9">
    <source>
        <dbReference type="RuleBase" id="RU003357"/>
    </source>
</evidence>
<evidence type="ECO:0000313" key="13">
    <source>
        <dbReference type="Proteomes" id="UP000619041"/>
    </source>
</evidence>
<evidence type="ECO:0000256" key="1">
    <source>
        <dbReference type="ARBA" id="ARBA00004571"/>
    </source>
</evidence>
<dbReference type="PANTHER" id="PTHR47234:SF2">
    <property type="entry name" value="TONB-DEPENDENT RECEPTOR"/>
    <property type="match status" value="1"/>
</dbReference>
<reference evidence="13" key="1">
    <citation type="journal article" date="2019" name="Int. J. Syst. Evol. Microbiol.">
        <title>The Global Catalogue of Microorganisms (GCM) 10K type strain sequencing project: providing services to taxonomists for standard genome sequencing and annotation.</title>
        <authorList>
            <consortium name="The Broad Institute Genomics Platform"/>
            <consortium name="The Broad Institute Genome Sequencing Center for Infectious Disease"/>
            <person name="Wu L."/>
            <person name="Ma J."/>
        </authorList>
    </citation>
    <scope>NUCLEOTIDE SEQUENCE [LARGE SCALE GENOMIC DNA]</scope>
    <source>
        <strain evidence="13">CGMCC 1.15959</strain>
    </source>
</reference>
<evidence type="ECO:0000256" key="4">
    <source>
        <dbReference type="ARBA" id="ARBA00022692"/>
    </source>
</evidence>
<dbReference type="Pfam" id="PF07715">
    <property type="entry name" value="Plug"/>
    <property type="match status" value="1"/>
</dbReference>
<keyword evidence="13" id="KW-1185">Reference proteome</keyword>
<dbReference type="SUPFAM" id="SSF56935">
    <property type="entry name" value="Porins"/>
    <property type="match status" value="1"/>
</dbReference>
<gene>
    <name evidence="12" type="ORF">GCM10011515_06960</name>
</gene>
<evidence type="ECO:0000256" key="8">
    <source>
        <dbReference type="PROSITE-ProRule" id="PRU01360"/>
    </source>
</evidence>
<keyword evidence="6 8" id="KW-0472">Membrane</keyword>
<evidence type="ECO:0000256" key="2">
    <source>
        <dbReference type="ARBA" id="ARBA00022448"/>
    </source>
</evidence>
<organism evidence="12 13">
    <name type="scientific">Tsuneonella deserti</name>
    <dbReference type="NCBI Taxonomy" id="2035528"/>
    <lineage>
        <taxon>Bacteria</taxon>
        <taxon>Pseudomonadati</taxon>
        <taxon>Pseudomonadota</taxon>
        <taxon>Alphaproteobacteria</taxon>
        <taxon>Sphingomonadales</taxon>
        <taxon>Erythrobacteraceae</taxon>
        <taxon>Tsuneonella</taxon>
    </lineage>
</organism>
<keyword evidence="12" id="KW-0675">Receptor</keyword>
<keyword evidence="5 9" id="KW-0798">TonB box</keyword>
<proteinExistence type="inferred from homology"/>
<dbReference type="PROSITE" id="PS52016">
    <property type="entry name" value="TONB_DEPENDENT_REC_3"/>
    <property type="match status" value="1"/>
</dbReference>
<dbReference type="InterPro" id="IPR012910">
    <property type="entry name" value="Plug_dom"/>
</dbReference>
<dbReference type="Pfam" id="PF00593">
    <property type="entry name" value="TonB_dep_Rec_b-barrel"/>
    <property type="match status" value="1"/>
</dbReference>
<comment type="caution">
    <text evidence="12">The sequence shown here is derived from an EMBL/GenBank/DDBJ whole genome shotgun (WGS) entry which is preliminary data.</text>
</comment>
<comment type="subcellular location">
    <subcellularLocation>
        <location evidence="1 8">Cell outer membrane</location>
        <topology evidence="1 8">Multi-pass membrane protein</topology>
    </subcellularLocation>
</comment>
<evidence type="ECO:0000313" key="12">
    <source>
        <dbReference type="EMBL" id="GGD89926.1"/>
    </source>
</evidence>
<dbReference type="InterPro" id="IPR036942">
    <property type="entry name" value="Beta-barrel_TonB_sf"/>
</dbReference>
<dbReference type="Proteomes" id="UP000619041">
    <property type="component" value="Unassembled WGS sequence"/>
</dbReference>
<dbReference type="Gene3D" id="2.40.170.20">
    <property type="entry name" value="TonB-dependent receptor, beta-barrel domain"/>
    <property type="match status" value="1"/>
</dbReference>
<feature type="domain" description="TonB-dependent receptor plug" evidence="11">
    <location>
        <begin position="87"/>
        <end position="204"/>
    </location>
</feature>
<feature type="domain" description="TonB-dependent receptor-like beta-barrel" evidence="10">
    <location>
        <begin position="572"/>
        <end position="1026"/>
    </location>
</feature>
<dbReference type="PANTHER" id="PTHR47234">
    <property type="match status" value="1"/>
</dbReference>